<name>A0A1R0GXH0_9FUNG</name>
<evidence type="ECO:0000256" key="3">
    <source>
        <dbReference type="ARBA" id="ARBA00012146"/>
    </source>
</evidence>
<sequence>MVVEIPRFTNAKNETYEDPEFLDKNTGYYGDGDPIDVLEIGSEIGFVGQVKKVKVLGIMGLIDDGETDWKVLAIDIEDPLSNRMSNISDIDVIMPGLLNSTKDWLTNYKIPDGKPENKWAFDGALKDYVRL</sequence>
<evidence type="ECO:0000256" key="6">
    <source>
        <dbReference type="ARBA" id="ARBA00022842"/>
    </source>
</evidence>
<comment type="caution">
    <text evidence="7">The sequence shown here is derived from an EMBL/GenBank/DDBJ whole genome shotgun (WGS) entry which is preliminary data.</text>
</comment>
<dbReference type="GO" id="GO:0004427">
    <property type="term" value="F:inorganic diphosphate phosphatase activity"/>
    <property type="evidence" value="ECO:0007669"/>
    <property type="project" value="UniProtKB-EC"/>
</dbReference>
<dbReference type="AlphaFoldDB" id="A0A1R0GXH0"/>
<dbReference type="GO" id="GO:0006796">
    <property type="term" value="P:phosphate-containing compound metabolic process"/>
    <property type="evidence" value="ECO:0007669"/>
    <property type="project" value="InterPro"/>
</dbReference>
<dbReference type="GO" id="GO:0000287">
    <property type="term" value="F:magnesium ion binding"/>
    <property type="evidence" value="ECO:0007669"/>
    <property type="project" value="InterPro"/>
</dbReference>
<reference evidence="7 8" key="1">
    <citation type="journal article" date="2016" name="Mol. Biol. Evol.">
        <title>Genome-Wide Survey of Gut Fungi (Harpellales) Reveals the First Horizontally Transferred Ubiquitin Gene from a Mosquito Host.</title>
        <authorList>
            <person name="Wang Y."/>
            <person name="White M.M."/>
            <person name="Kvist S."/>
            <person name="Moncalvo J.M."/>
        </authorList>
    </citation>
    <scope>NUCLEOTIDE SEQUENCE [LARGE SCALE GENOMIC DNA]</scope>
    <source>
        <strain evidence="7 8">ALG-7-W6</strain>
    </source>
</reference>
<accession>A0A1R0GXH0</accession>
<evidence type="ECO:0000256" key="4">
    <source>
        <dbReference type="ARBA" id="ARBA00022723"/>
    </source>
</evidence>
<keyword evidence="5" id="KW-0378">Hydrolase</keyword>
<gene>
    <name evidence="7" type="ORF">AYI68_g4303</name>
</gene>
<keyword evidence="6" id="KW-0460">Magnesium</keyword>
<dbReference type="EC" id="3.6.1.1" evidence="3"/>
<organism evidence="7 8">
    <name type="scientific">Smittium mucronatum</name>
    <dbReference type="NCBI Taxonomy" id="133383"/>
    <lineage>
        <taxon>Eukaryota</taxon>
        <taxon>Fungi</taxon>
        <taxon>Fungi incertae sedis</taxon>
        <taxon>Zoopagomycota</taxon>
        <taxon>Kickxellomycotina</taxon>
        <taxon>Harpellomycetes</taxon>
        <taxon>Harpellales</taxon>
        <taxon>Legeriomycetaceae</taxon>
        <taxon>Smittium</taxon>
    </lineage>
</organism>
<dbReference type="OrthoDB" id="1608002at2759"/>
<evidence type="ECO:0000256" key="2">
    <source>
        <dbReference type="ARBA" id="ARBA00006220"/>
    </source>
</evidence>
<dbReference type="STRING" id="133383.A0A1R0GXH0"/>
<dbReference type="Gene3D" id="3.90.80.10">
    <property type="entry name" value="Inorganic pyrophosphatase"/>
    <property type="match status" value="1"/>
</dbReference>
<evidence type="ECO:0000313" key="8">
    <source>
        <dbReference type="Proteomes" id="UP000187455"/>
    </source>
</evidence>
<evidence type="ECO:0000256" key="5">
    <source>
        <dbReference type="ARBA" id="ARBA00022801"/>
    </source>
</evidence>
<evidence type="ECO:0000313" key="7">
    <source>
        <dbReference type="EMBL" id="OLY81590.1"/>
    </source>
</evidence>
<dbReference type="PROSITE" id="PS00387">
    <property type="entry name" value="PPASE"/>
    <property type="match status" value="1"/>
</dbReference>
<evidence type="ECO:0000256" key="1">
    <source>
        <dbReference type="ARBA" id="ARBA00001946"/>
    </source>
</evidence>
<dbReference type="GO" id="GO:0005737">
    <property type="term" value="C:cytoplasm"/>
    <property type="evidence" value="ECO:0007669"/>
    <property type="project" value="InterPro"/>
</dbReference>
<dbReference type="Pfam" id="PF00719">
    <property type="entry name" value="Pyrophosphatase"/>
    <property type="match status" value="1"/>
</dbReference>
<dbReference type="Proteomes" id="UP000187455">
    <property type="component" value="Unassembled WGS sequence"/>
</dbReference>
<comment type="similarity">
    <text evidence="2">Belongs to the PPase family.</text>
</comment>
<dbReference type="InterPro" id="IPR008162">
    <property type="entry name" value="Pyrophosphatase"/>
</dbReference>
<keyword evidence="4" id="KW-0479">Metal-binding</keyword>
<proteinExistence type="inferred from homology"/>
<dbReference type="EMBL" id="LSSL01002330">
    <property type="protein sequence ID" value="OLY81590.1"/>
    <property type="molecule type" value="Genomic_DNA"/>
</dbReference>
<protein>
    <recommendedName>
        <fullName evidence="3">inorganic diphosphatase</fullName>
        <ecNumber evidence="3">3.6.1.1</ecNumber>
    </recommendedName>
</protein>
<comment type="cofactor">
    <cofactor evidence="1">
        <name>Mg(2+)</name>
        <dbReference type="ChEBI" id="CHEBI:18420"/>
    </cofactor>
</comment>
<keyword evidence="8" id="KW-1185">Reference proteome</keyword>
<dbReference type="InterPro" id="IPR036649">
    <property type="entry name" value="Pyrophosphatase_sf"/>
</dbReference>
<dbReference type="PANTHER" id="PTHR10286">
    <property type="entry name" value="INORGANIC PYROPHOSPHATASE"/>
    <property type="match status" value="1"/>
</dbReference>
<dbReference type="SUPFAM" id="SSF50324">
    <property type="entry name" value="Inorganic pyrophosphatase"/>
    <property type="match status" value="1"/>
</dbReference>